<dbReference type="InParanoid" id="G1QAJ3"/>
<organism evidence="1 2">
    <name type="scientific">Myotis lucifugus</name>
    <name type="common">Little brown bat</name>
    <dbReference type="NCBI Taxonomy" id="59463"/>
    <lineage>
        <taxon>Eukaryota</taxon>
        <taxon>Metazoa</taxon>
        <taxon>Chordata</taxon>
        <taxon>Craniata</taxon>
        <taxon>Vertebrata</taxon>
        <taxon>Euteleostomi</taxon>
        <taxon>Mammalia</taxon>
        <taxon>Eutheria</taxon>
        <taxon>Laurasiatheria</taxon>
        <taxon>Chiroptera</taxon>
        <taxon>Yangochiroptera</taxon>
        <taxon>Vespertilionidae</taxon>
        <taxon>Myotis</taxon>
    </lineage>
</organism>
<dbReference type="EMBL" id="AAPE02033550">
    <property type="status" value="NOT_ANNOTATED_CDS"/>
    <property type="molecule type" value="Genomic_DNA"/>
</dbReference>
<evidence type="ECO:0000313" key="2">
    <source>
        <dbReference type="Proteomes" id="UP000001074"/>
    </source>
</evidence>
<evidence type="ECO:0008006" key="3">
    <source>
        <dbReference type="Google" id="ProtNLM"/>
    </source>
</evidence>
<dbReference type="PANTHER" id="PTHR46109:SF2">
    <property type="entry name" value="PROTEIN LIN-28 HOMOLOG A"/>
    <property type="match status" value="1"/>
</dbReference>
<sequence length="144" mass="15887">GGCDKVLEEAPDDSARAAVEPQLLHRSLHLYVFSVHMGFGSRSMTSPTGVVLNPPVDVFVQQSKLYLEGCWRLKEGEAVEFIFKKSSEGHESIRDTGAGWVLCIGSERSPKGKNMQKCKSGRQVAQLTPQPKMCHFCQSISHLV</sequence>
<dbReference type="HOGENOM" id="CLU_2031897_0_0_1"/>
<reference evidence="1" key="3">
    <citation type="submission" date="2025-09" db="UniProtKB">
        <authorList>
            <consortium name="Ensembl"/>
        </authorList>
    </citation>
    <scope>IDENTIFICATION</scope>
</reference>
<name>G1QAJ3_MYOLU</name>
<dbReference type="Gene3D" id="2.40.50.140">
    <property type="entry name" value="Nucleic acid-binding proteins"/>
    <property type="match status" value="1"/>
</dbReference>
<protein>
    <recommendedName>
        <fullName evidence="3">CSD domain-containing protein</fullName>
    </recommendedName>
</protein>
<dbReference type="InterPro" id="IPR012340">
    <property type="entry name" value="NA-bd_OB-fold"/>
</dbReference>
<dbReference type="PANTHER" id="PTHR46109">
    <property type="entry name" value="PROTEIN LIN-28"/>
    <property type="match status" value="1"/>
</dbReference>
<evidence type="ECO:0000313" key="1">
    <source>
        <dbReference type="Ensembl" id="ENSMLUP00000020726.1"/>
    </source>
</evidence>
<dbReference type="STRING" id="59463.ENSMLUP00000020726"/>
<dbReference type="Ensembl" id="ENSMLUT00000004697.2">
    <property type="protein sequence ID" value="ENSMLUP00000020726.1"/>
    <property type="gene ID" value="ENSMLUG00000004699.2"/>
</dbReference>
<accession>G1QAJ3</accession>
<dbReference type="GO" id="GO:0003729">
    <property type="term" value="F:mRNA binding"/>
    <property type="evidence" value="ECO:0007669"/>
    <property type="project" value="TreeGrafter"/>
</dbReference>
<dbReference type="eggNOG" id="KOG3070">
    <property type="taxonomic scope" value="Eukaryota"/>
</dbReference>
<dbReference type="Proteomes" id="UP000001074">
    <property type="component" value="Unassembled WGS sequence"/>
</dbReference>
<dbReference type="AlphaFoldDB" id="G1QAJ3"/>
<dbReference type="GeneTree" id="ENSGT00940000153295"/>
<dbReference type="GO" id="GO:0031054">
    <property type="term" value="P:pre-miRNA processing"/>
    <property type="evidence" value="ECO:0007669"/>
    <property type="project" value="TreeGrafter"/>
</dbReference>
<dbReference type="GO" id="GO:0005634">
    <property type="term" value="C:nucleus"/>
    <property type="evidence" value="ECO:0007669"/>
    <property type="project" value="TreeGrafter"/>
</dbReference>
<proteinExistence type="predicted"/>
<reference evidence="1" key="2">
    <citation type="submission" date="2025-08" db="UniProtKB">
        <authorList>
            <consortium name="Ensembl"/>
        </authorList>
    </citation>
    <scope>IDENTIFICATION</scope>
</reference>
<reference evidence="1 2" key="1">
    <citation type="journal article" date="2011" name="Nature">
        <title>A high-resolution map of human evolutionary constraint using 29 mammals.</title>
        <authorList>
            <person name="Lindblad-Toh K."/>
            <person name="Garber M."/>
            <person name="Zuk O."/>
            <person name="Lin M.F."/>
            <person name="Parker B.J."/>
            <person name="Washietl S."/>
            <person name="Kheradpour P."/>
            <person name="Ernst J."/>
            <person name="Jordan G."/>
            <person name="Mauceli E."/>
            <person name="Ward L.D."/>
            <person name="Lowe C.B."/>
            <person name="Holloway A.K."/>
            <person name="Clamp M."/>
            <person name="Gnerre S."/>
            <person name="Alfoldi J."/>
            <person name="Beal K."/>
            <person name="Chang J."/>
            <person name="Clawson H."/>
            <person name="Cuff J."/>
            <person name="Di Palma F."/>
            <person name="Fitzgerald S."/>
            <person name="Flicek P."/>
            <person name="Guttman M."/>
            <person name="Hubisz M.J."/>
            <person name="Jaffe D.B."/>
            <person name="Jungreis I."/>
            <person name="Kent W.J."/>
            <person name="Kostka D."/>
            <person name="Lara M."/>
            <person name="Martins A.L."/>
            <person name="Massingham T."/>
            <person name="Moltke I."/>
            <person name="Raney B.J."/>
            <person name="Rasmussen M.D."/>
            <person name="Robinson J."/>
            <person name="Stark A."/>
            <person name="Vilella A.J."/>
            <person name="Wen J."/>
            <person name="Xie X."/>
            <person name="Zody M.C."/>
            <person name="Baldwin J."/>
            <person name="Bloom T."/>
            <person name="Chin C.W."/>
            <person name="Heiman D."/>
            <person name="Nicol R."/>
            <person name="Nusbaum C."/>
            <person name="Young S."/>
            <person name="Wilkinson J."/>
            <person name="Worley K.C."/>
            <person name="Kovar C.L."/>
            <person name="Muzny D.M."/>
            <person name="Gibbs R.A."/>
            <person name="Cree A."/>
            <person name="Dihn H.H."/>
            <person name="Fowler G."/>
            <person name="Jhangiani S."/>
            <person name="Joshi V."/>
            <person name="Lee S."/>
            <person name="Lewis L.R."/>
            <person name="Nazareth L.V."/>
            <person name="Okwuonu G."/>
            <person name="Santibanez J."/>
            <person name="Warren W.C."/>
            <person name="Mardis E.R."/>
            <person name="Weinstock G.M."/>
            <person name="Wilson R.K."/>
            <person name="Delehaunty K."/>
            <person name="Dooling D."/>
            <person name="Fronik C."/>
            <person name="Fulton L."/>
            <person name="Fulton B."/>
            <person name="Graves T."/>
            <person name="Minx P."/>
            <person name="Sodergren E."/>
            <person name="Birney E."/>
            <person name="Margulies E.H."/>
            <person name="Herrero J."/>
            <person name="Green E.D."/>
            <person name="Haussler D."/>
            <person name="Siepel A."/>
            <person name="Goldman N."/>
            <person name="Pollard K.S."/>
            <person name="Pedersen J.S."/>
            <person name="Lander E.S."/>
            <person name="Kellis M."/>
        </authorList>
    </citation>
    <scope>NUCLEOTIDE SEQUENCE [LARGE SCALE GENOMIC DNA]</scope>
</reference>
<keyword evidence="2" id="KW-1185">Reference proteome</keyword>
<dbReference type="InterPro" id="IPR051373">
    <property type="entry name" value="Lin-28_RNA-binding"/>
</dbReference>
<dbReference type="GO" id="GO:0005737">
    <property type="term" value="C:cytoplasm"/>
    <property type="evidence" value="ECO:0007669"/>
    <property type="project" value="TreeGrafter"/>
</dbReference>